<feature type="domain" description="Hypervirulence associated protein TUDOR" evidence="2">
    <location>
        <begin position="15"/>
        <end position="68"/>
    </location>
</feature>
<dbReference type="GeneID" id="31008921"/>
<dbReference type="OrthoDB" id="2138648at2759"/>
<gene>
    <name evidence="3" type="ORF">UA08_09165</name>
</gene>
<dbReference type="RefSeq" id="XP_020115669.1">
    <property type="nucleotide sequence ID" value="XM_020264149.1"/>
</dbReference>
<evidence type="ECO:0000256" key="1">
    <source>
        <dbReference type="SAM" id="MobiDB-lite"/>
    </source>
</evidence>
<keyword evidence="4" id="KW-1185">Reference proteome</keyword>
<dbReference type="STRING" id="1441469.A0A1Q5Q6S0"/>
<name>A0A1Q5Q6S0_TALAT</name>
<dbReference type="InterPro" id="IPR021331">
    <property type="entry name" value="Hva1_TUDOR"/>
</dbReference>
<protein>
    <recommendedName>
        <fullName evidence="2">Hypervirulence associated protein TUDOR domain-containing protein</fullName>
    </recommendedName>
</protein>
<comment type="caution">
    <text evidence="3">The sequence shown here is derived from an EMBL/GenBank/DDBJ whole genome shotgun (WGS) entry which is preliminary data.</text>
</comment>
<dbReference type="Gene3D" id="2.30.30.1060">
    <property type="match status" value="1"/>
</dbReference>
<sequence length="73" mass="8378">MDEIKDKYGNAIHQGDHVYTKIRGGHEGEVEKIVMNQVEVEEEDVKNPPKVLFHDQRGKRAAHNPETLEKLSD</sequence>
<evidence type="ECO:0000259" key="2">
    <source>
        <dbReference type="Pfam" id="PF11160"/>
    </source>
</evidence>
<evidence type="ECO:0000313" key="4">
    <source>
        <dbReference type="Proteomes" id="UP000214365"/>
    </source>
</evidence>
<dbReference type="AlphaFoldDB" id="A0A1Q5Q6S0"/>
<evidence type="ECO:0000313" key="3">
    <source>
        <dbReference type="EMBL" id="OKL55548.1"/>
    </source>
</evidence>
<dbReference type="Pfam" id="PF11160">
    <property type="entry name" value="Hva1_TUDOR"/>
    <property type="match status" value="1"/>
</dbReference>
<dbReference type="Proteomes" id="UP000214365">
    <property type="component" value="Unassembled WGS sequence"/>
</dbReference>
<reference evidence="3 4" key="1">
    <citation type="submission" date="2015-06" db="EMBL/GenBank/DDBJ databases">
        <title>Talaromyces atroroseus IBT 11181 draft genome.</title>
        <authorList>
            <person name="Rasmussen K.B."/>
            <person name="Rasmussen S."/>
            <person name="Petersen B."/>
            <person name="Sicheritz-Ponten T."/>
            <person name="Mortensen U.H."/>
            <person name="Thrane U."/>
        </authorList>
    </citation>
    <scope>NUCLEOTIDE SEQUENCE [LARGE SCALE GENOMIC DNA]</scope>
    <source>
        <strain evidence="3 4">IBT 11181</strain>
    </source>
</reference>
<accession>A0A1Q5Q6S0</accession>
<proteinExistence type="predicted"/>
<feature type="region of interest" description="Disordered" evidence="1">
    <location>
        <begin position="54"/>
        <end position="73"/>
    </location>
</feature>
<dbReference type="EMBL" id="LFMY01000019">
    <property type="protein sequence ID" value="OKL55548.1"/>
    <property type="molecule type" value="Genomic_DNA"/>
</dbReference>
<organism evidence="3 4">
    <name type="scientific">Talaromyces atroroseus</name>
    <dbReference type="NCBI Taxonomy" id="1441469"/>
    <lineage>
        <taxon>Eukaryota</taxon>
        <taxon>Fungi</taxon>
        <taxon>Dikarya</taxon>
        <taxon>Ascomycota</taxon>
        <taxon>Pezizomycotina</taxon>
        <taxon>Eurotiomycetes</taxon>
        <taxon>Eurotiomycetidae</taxon>
        <taxon>Eurotiales</taxon>
        <taxon>Trichocomaceae</taxon>
        <taxon>Talaromyces</taxon>
        <taxon>Talaromyces sect. Trachyspermi</taxon>
    </lineage>
</organism>